<accession>A0A7C4ARM2</accession>
<protein>
    <submittedName>
        <fullName evidence="2">Uncharacterized protein</fullName>
    </submittedName>
</protein>
<name>A0A7C4ARM2_9BACT</name>
<gene>
    <name evidence="2" type="ORF">ENV54_05415</name>
</gene>
<sequence length="312" mass="34890">MGNFAAMVCILVLALIHTVCAYELVDVVSGVIDSPQFKGKDPLTSLRLAVELLHDKQLKGSDLSFVLLDWADQYLREPSDPLERLKRWTQLISDDKLSQLKLPRDFLNRTLLAEYLVAKTPYLKSSPLKRLEIISGLEDSKLVEESVALSYARLYGGAVLFGSKGDAIPGPLEALHTLKKLEDSRLIGWHYRMPVETVLAAEALALDKNYQAASPLERLSRLRDWEKKGLISLQSKRELERLPAWRLLVSDPSFLRADARKKRERLGKLEADGLISSSTFSELKSVFRPAPLAPSIRAKPSPLPKQIPATGK</sequence>
<proteinExistence type="predicted"/>
<dbReference type="AlphaFoldDB" id="A0A7C4ARM2"/>
<comment type="caution">
    <text evidence="2">The sequence shown here is derived from an EMBL/GenBank/DDBJ whole genome shotgun (WGS) entry which is preliminary data.</text>
</comment>
<feature type="region of interest" description="Disordered" evidence="1">
    <location>
        <begin position="293"/>
        <end position="312"/>
    </location>
</feature>
<organism evidence="2">
    <name type="scientific">Desulfomonile tiedjei</name>
    <dbReference type="NCBI Taxonomy" id="2358"/>
    <lineage>
        <taxon>Bacteria</taxon>
        <taxon>Pseudomonadati</taxon>
        <taxon>Thermodesulfobacteriota</taxon>
        <taxon>Desulfomonilia</taxon>
        <taxon>Desulfomonilales</taxon>
        <taxon>Desulfomonilaceae</taxon>
        <taxon>Desulfomonile</taxon>
    </lineage>
</organism>
<reference evidence="2" key="1">
    <citation type="journal article" date="2020" name="mSystems">
        <title>Genome- and Community-Level Interaction Insights into Carbon Utilization and Element Cycling Functions of Hydrothermarchaeota in Hydrothermal Sediment.</title>
        <authorList>
            <person name="Zhou Z."/>
            <person name="Liu Y."/>
            <person name="Xu W."/>
            <person name="Pan J."/>
            <person name="Luo Z.H."/>
            <person name="Li M."/>
        </authorList>
    </citation>
    <scope>NUCLEOTIDE SEQUENCE [LARGE SCALE GENOMIC DNA]</scope>
    <source>
        <strain evidence="2">SpSt-769</strain>
    </source>
</reference>
<evidence type="ECO:0000313" key="2">
    <source>
        <dbReference type="EMBL" id="HGH60719.1"/>
    </source>
</evidence>
<evidence type="ECO:0000256" key="1">
    <source>
        <dbReference type="SAM" id="MobiDB-lite"/>
    </source>
</evidence>
<dbReference type="EMBL" id="DTGT01000167">
    <property type="protein sequence ID" value="HGH60719.1"/>
    <property type="molecule type" value="Genomic_DNA"/>
</dbReference>